<reference evidence="5" key="2">
    <citation type="submission" date="2025-09" db="UniProtKB">
        <authorList>
            <consortium name="Ensembl"/>
        </authorList>
    </citation>
    <scope>IDENTIFICATION</scope>
</reference>
<comment type="subcellular location">
    <subcellularLocation>
        <location evidence="1">Nucleus</location>
    </subcellularLocation>
</comment>
<comment type="similarity">
    <text evidence="2">Belongs to the ESS2 family.</text>
</comment>
<keyword evidence="6" id="KW-1185">Reference proteome</keyword>
<feature type="compositionally biased region" description="Polar residues" evidence="4">
    <location>
        <begin position="440"/>
        <end position="451"/>
    </location>
</feature>
<feature type="region of interest" description="Disordered" evidence="4">
    <location>
        <begin position="401"/>
        <end position="453"/>
    </location>
</feature>
<dbReference type="GO" id="GO:0071013">
    <property type="term" value="C:catalytic step 2 spliceosome"/>
    <property type="evidence" value="ECO:0007669"/>
    <property type="project" value="TreeGrafter"/>
</dbReference>
<keyword evidence="3" id="KW-0539">Nucleus</keyword>
<dbReference type="AlphaFoldDB" id="A0A2K5PVK3"/>
<evidence type="ECO:0000313" key="6">
    <source>
        <dbReference type="Proteomes" id="UP000233040"/>
    </source>
</evidence>
<feature type="compositionally biased region" description="Low complexity" evidence="4">
    <location>
        <begin position="425"/>
        <end position="439"/>
    </location>
</feature>
<dbReference type="Proteomes" id="UP000233040">
    <property type="component" value="Unassembled WGS sequence"/>
</dbReference>
<dbReference type="InterPro" id="IPR019148">
    <property type="entry name" value="Nuclear_protein_DGCR14_ESS-2"/>
</dbReference>
<evidence type="ECO:0000256" key="4">
    <source>
        <dbReference type="SAM" id="MobiDB-lite"/>
    </source>
</evidence>
<feature type="region of interest" description="Disordered" evidence="4">
    <location>
        <begin position="1"/>
        <end position="33"/>
    </location>
</feature>
<evidence type="ECO:0000313" key="5">
    <source>
        <dbReference type="Ensembl" id="ENSCCAP00000007674.1"/>
    </source>
</evidence>
<dbReference type="GeneTree" id="ENSGT00390000009387"/>
<protein>
    <submittedName>
        <fullName evidence="5">Ess-2 splicing factor homolog</fullName>
    </submittedName>
</protein>
<feature type="compositionally biased region" description="Low complexity" evidence="4">
    <location>
        <begin position="1"/>
        <end position="18"/>
    </location>
</feature>
<sequence>METPGASASSLLLPAASRPPRKREAGEAGAVTSKQRVLDEEEYIEGLQTVIQRDFFPDVEKLQAQKEYLEAEENGDLERMRQIAIKFGSALGKMSREPPPPYVTPATFETPEVHAGTGVVGNKPRPRGRGLEDGGEAGEEEEKEPLPSLDVFLSRYTSEDNASFQEIMEVAKERSRARHAWLYQAEEEFEKRQKDNLELPSAERQAIKSSQAGVETWKYKAKNSLMYYPEGKRPCPDGRKCFQHVLLCLPTSQLLSPLCLFQHKQGKVGPDGKELIPQESPRVGGFGFVATPSPAPGVNESPMMTWGEVENTPLRVEGSETPYVDRTPGPAFKILEPGRRERLGLKMANEAAAKNRAKKQEALRRVTENLASLTPKGLSPAMSPALQRLVSRTASKYTDRALRASYTPSPARSTHLKTPASGLQTPTSTPAPGSATRTPLTQDPASITDNLLQLPARRKASDFF</sequence>
<dbReference type="Pfam" id="PF09751">
    <property type="entry name" value="Es2"/>
    <property type="match status" value="2"/>
</dbReference>
<feature type="region of interest" description="Disordered" evidence="4">
    <location>
        <begin position="91"/>
        <end position="145"/>
    </location>
</feature>
<dbReference type="PANTHER" id="PTHR12940">
    <property type="entry name" value="ES-2 PROTEIN - RELATED"/>
    <property type="match status" value="1"/>
</dbReference>
<proteinExistence type="inferred from homology"/>
<evidence type="ECO:0000256" key="2">
    <source>
        <dbReference type="ARBA" id="ARBA00009072"/>
    </source>
</evidence>
<dbReference type="Ensembl" id="ENSCCAT00000025049.1">
    <property type="protein sequence ID" value="ENSCCAP00000007674.1"/>
    <property type="gene ID" value="ENSCCAG00000021557.1"/>
</dbReference>
<evidence type="ECO:0000256" key="3">
    <source>
        <dbReference type="ARBA" id="ARBA00023242"/>
    </source>
</evidence>
<accession>A0A2K5PVK3</accession>
<name>A0A2K5PVK3_CEBIM</name>
<feature type="compositionally biased region" description="Acidic residues" evidence="4">
    <location>
        <begin position="133"/>
        <end position="143"/>
    </location>
</feature>
<evidence type="ECO:0000256" key="1">
    <source>
        <dbReference type="ARBA" id="ARBA00004123"/>
    </source>
</evidence>
<dbReference type="PANTHER" id="PTHR12940:SF0">
    <property type="entry name" value="SPLICING FACTOR ESS-2 HOMOLOG"/>
    <property type="match status" value="1"/>
</dbReference>
<gene>
    <name evidence="5" type="primary">ESS2</name>
</gene>
<reference evidence="5" key="1">
    <citation type="submission" date="2025-08" db="UniProtKB">
        <authorList>
            <consortium name="Ensembl"/>
        </authorList>
    </citation>
    <scope>IDENTIFICATION</scope>
</reference>
<organism evidence="5 6">
    <name type="scientific">Cebus imitator</name>
    <name type="common">Panamanian white-faced capuchin</name>
    <name type="synonym">Cebus capucinus imitator</name>
    <dbReference type="NCBI Taxonomy" id="2715852"/>
    <lineage>
        <taxon>Eukaryota</taxon>
        <taxon>Metazoa</taxon>
        <taxon>Chordata</taxon>
        <taxon>Craniata</taxon>
        <taxon>Vertebrata</taxon>
        <taxon>Euteleostomi</taxon>
        <taxon>Mammalia</taxon>
        <taxon>Eutheria</taxon>
        <taxon>Euarchontoglires</taxon>
        <taxon>Primates</taxon>
        <taxon>Haplorrhini</taxon>
        <taxon>Platyrrhini</taxon>
        <taxon>Cebidae</taxon>
        <taxon>Cebinae</taxon>
        <taxon>Cebus</taxon>
    </lineage>
</organism>